<sequence length="77" mass="8230">ASETTMDKEQEIHSTEPPSIMDSSVQEGSYAPLTSQLDATSVNTLCAMISLTLGSLAPPSSSSTFAWVQPLIDSRKR</sequence>
<evidence type="ECO:0000313" key="3">
    <source>
        <dbReference type="Proteomes" id="UP000824469"/>
    </source>
</evidence>
<organism evidence="2 3">
    <name type="scientific">Taxus chinensis</name>
    <name type="common">Chinese yew</name>
    <name type="synonym">Taxus wallichiana var. chinensis</name>
    <dbReference type="NCBI Taxonomy" id="29808"/>
    <lineage>
        <taxon>Eukaryota</taxon>
        <taxon>Viridiplantae</taxon>
        <taxon>Streptophyta</taxon>
        <taxon>Embryophyta</taxon>
        <taxon>Tracheophyta</taxon>
        <taxon>Spermatophyta</taxon>
        <taxon>Pinopsida</taxon>
        <taxon>Pinidae</taxon>
        <taxon>Conifers II</taxon>
        <taxon>Cupressales</taxon>
        <taxon>Taxaceae</taxon>
        <taxon>Taxus</taxon>
    </lineage>
</organism>
<feature type="compositionally biased region" description="Basic and acidic residues" evidence="1">
    <location>
        <begin position="1"/>
        <end position="14"/>
    </location>
</feature>
<dbReference type="AlphaFoldDB" id="A0AA38G8X0"/>
<protein>
    <submittedName>
        <fullName evidence="2">Uncharacterized protein</fullName>
    </submittedName>
</protein>
<feature type="region of interest" description="Disordered" evidence="1">
    <location>
        <begin position="1"/>
        <end position="28"/>
    </location>
</feature>
<gene>
    <name evidence="2" type="ORF">KI387_020610</name>
</gene>
<name>A0AA38G8X0_TAXCH</name>
<comment type="caution">
    <text evidence="2">The sequence shown here is derived from an EMBL/GenBank/DDBJ whole genome shotgun (WGS) entry which is preliminary data.</text>
</comment>
<proteinExistence type="predicted"/>
<evidence type="ECO:0000256" key="1">
    <source>
        <dbReference type="SAM" id="MobiDB-lite"/>
    </source>
</evidence>
<evidence type="ECO:0000313" key="2">
    <source>
        <dbReference type="EMBL" id="KAH9318841.1"/>
    </source>
</evidence>
<keyword evidence="3" id="KW-1185">Reference proteome</keyword>
<dbReference type="EMBL" id="JAHRHJ020000004">
    <property type="protein sequence ID" value="KAH9318841.1"/>
    <property type="molecule type" value="Genomic_DNA"/>
</dbReference>
<feature type="non-terminal residue" evidence="2">
    <location>
        <position position="1"/>
    </location>
</feature>
<feature type="non-terminal residue" evidence="2">
    <location>
        <position position="77"/>
    </location>
</feature>
<dbReference type="Proteomes" id="UP000824469">
    <property type="component" value="Unassembled WGS sequence"/>
</dbReference>
<accession>A0AA38G8X0</accession>
<reference evidence="2 3" key="1">
    <citation type="journal article" date="2021" name="Nat. Plants">
        <title>The Taxus genome provides insights into paclitaxel biosynthesis.</title>
        <authorList>
            <person name="Xiong X."/>
            <person name="Gou J."/>
            <person name="Liao Q."/>
            <person name="Li Y."/>
            <person name="Zhou Q."/>
            <person name="Bi G."/>
            <person name="Li C."/>
            <person name="Du R."/>
            <person name="Wang X."/>
            <person name="Sun T."/>
            <person name="Guo L."/>
            <person name="Liang H."/>
            <person name="Lu P."/>
            <person name="Wu Y."/>
            <person name="Zhang Z."/>
            <person name="Ro D.K."/>
            <person name="Shang Y."/>
            <person name="Huang S."/>
            <person name="Yan J."/>
        </authorList>
    </citation>
    <scope>NUCLEOTIDE SEQUENCE [LARGE SCALE GENOMIC DNA]</scope>
    <source>
        <strain evidence="2">Ta-2019</strain>
    </source>
</reference>